<dbReference type="InterPro" id="IPR045048">
    <property type="entry name" value="FBXO31/39"/>
</dbReference>
<keyword evidence="5" id="KW-1185">Reference proteome</keyword>
<comment type="pathway">
    <text evidence="1">Protein modification; protein ubiquitination.</text>
</comment>
<evidence type="ECO:0000313" key="5">
    <source>
        <dbReference type="Proteomes" id="UP001149165"/>
    </source>
</evidence>
<dbReference type="PANTHER" id="PTHR10706:SF130">
    <property type="entry name" value="F-BOX ONLY PROTEIN 31"/>
    <property type="match status" value="1"/>
</dbReference>
<dbReference type="Proteomes" id="UP001149165">
    <property type="component" value="Unassembled WGS sequence"/>
</dbReference>
<dbReference type="InterPro" id="IPR036047">
    <property type="entry name" value="F-box-like_dom_sf"/>
</dbReference>
<sequence>MGSLADMEEHSGDRNPNDNRERIEEILHEQTWIQISKSSSILDKIPAEILHQVLSYLSARDLARVSATCRVLAEHGADDRLWAELVNSHLPSSIQDPGPFPSFRRLYLAHLAYWFIPQHKIWFADNEHTGNLILARYDNRRGVIEGYRLIADRGSPRLHIWQSNPDVMIQSFDPKIGLWLDDPVLFLKDQDPTDPIAPCQTWSEERRMPMAAEAQHVFSSLLLCPKGTPQPEEQEENAEPGTFWTMKKDSLWPPLSIPSSSRIRRELPSHEMPDPKSLFEASELAFRIRRWANFRMVLAPGHNEAVATYATLDPTLYVPTKEKPYQGIWVGDYSAHGCEFLLFLQRDKENIAEDQDADQAEQVGAGGLVHQGSLEAVKLTGDPNVPRGATSFIAEDIGPKGLVRVDSKEPFENARIVRCSGHVAGIGFQDDAFIKSQLILISPDYIAHYWQEMGHVSYFRRVDIDSLIQT</sequence>
<dbReference type="PROSITE" id="PS50181">
    <property type="entry name" value="FBOX"/>
    <property type="match status" value="1"/>
</dbReference>
<dbReference type="EMBL" id="JAPQKH010000006">
    <property type="protein sequence ID" value="KAJ5093172.1"/>
    <property type="molecule type" value="Genomic_DNA"/>
</dbReference>
<dbReference type="SMART" id="SM00256">
    <property type="entry name" value="FBOX"/>
    <property type="match status" value="1"/>
</dbReference>
<comment type="caution">
    <text evidence="4">The sequence shown here is derived from an EMBL/GenBank/DDBJ whole genome shotgun (WGS) entry which is preliminary data.</text>
</comment>
<accession>A0A9W9F451</accession>
<dbReference type="SUPFAM" id="SSF81383">
    <property type="entry name" value="F-box domain"/>
    <property type="match status" value="1"/>
</dbReference>
<dbReference type="Pfam" id="PF12937">
    <property type="entry name" value="F-box-like"/>
    <property type="match status" value="1"/>
</dbReference>
<keyword evidence="2" id="KW-0833">Ubl conjugation pathway</keyword>
<evidence type="ECO:0000256" key="1">
    <source>
        <dbReference type="ARBA" id="ARBA00004906"/>
    </source>
</evidence>
<dbReference type="InterPro" id="IPR001810">
    <property type="entry name" value="F-box_dom"/>
</dbReference>
<evidence type="ECO:0000259" key="3">
    <source>
        <dbReference type="PROSITE" id="PS50181"/>
    </source>
</evidence>
<gene>
    <name evidence="4" type="ORF">N7456_009033</name>
</gene>
<dbReference type="AlphaFoldDB" id="A0A9W9F451"/>
<dbReference type="PANTHER" id="PTHR10706">
    <property type="entry name" value="F-BOX FAMILY PROTEIN"/>
    <property type="match status" value="1"/>
</dbReference>
<reference evidence="4" key="2">
    <citation type="journal article" date="2023" name="IMA Fungus">
        <title>Comparative genomic study of the Penicillium genus elucidates a diverse pangenome and 15 lateral gene transfer events.</title>
        <authorList>
            <person name="Petersen C."/>
            <person name="Sorensen T."/>
            <person name="Nielsen M.R."/>
            <person name="Sondergaard T.E."/>
            <person name="Sorensen J.L."/>
            <person name="Fitzpatrick D.A."/>
            <person name="Frisvad J.C."/>
            <person name="Nielsen K.L."/>
        </authorList>
    </citation>
    <scope>NUCLEOTIDE SEQUENCE</scope>
    <source>
        <strain evidence="4">IBT 30069</strain>
    </source>
</reference>
<reference evidence="4" key="1">
    <citation type="submission" date="2022-11" db="EMBL/GenBank/DDBJ databases">
        <authorList>
            <person name="Petersen C."/>
        </authorList>
    </citation>
    <scope>NUCLEOTIDE SEQUENCE</scope>
    <source>
        <strain evidence="4">IBT 30069</strain>
    </source>
</reference>
<dbReference type="Gene3D" id="1.20.1280.50">
    <property type="match status" value="1"/>
</dbReference>
<evidence type="ECO:0000313" key="4">
    <source>
        <dbReference type="EMBL" id="KAJ5093172.1"/>
    </source>
</evidence>
<evidence type="ECO:0000256" key="2">
    <source>
        <dbReference type="ARBA" id="ARBA00022786"/>
    </source>
</evidence>
<name>A0A9W9F451_9EURO</name>
<proteinExistence type="predicted"/>
<dbReference type="Pfam" id="PF12014">
    <property type="entry name" value="Cyclin_D1_bind"/>
    <property type="match status" value="1"/>
</dbReference>
<feature type="domain" description="F-box" evidence="3">
    <location>
        <begin position="39"/>
        <end position="85"/>
    </location>
</feature>
<organism evidence="4 5">
    <name type="scientific">Penicillium angulare</name>
    <dbReference type="NCBI Taxonomy" id="116970"/>
    <lineage>
        <taxon>Eukaryota</taxon>
        <taxon>Fungi</taxon>
        <taxon>Dikarya</taxon>
        <taxon>Ascomycota</taxon>
        <taxon>Pezizomycotina</taxon>
        <taxon>Eurotiomycetes</taxon>
        <taxon>Eurotiomycetidae</taxon>
        <taxon>Eurotiales</taxon>
        <taxon>Aspergillaceae</taxon>
        <taxon>Penicillium</taxon>
    </lineage>
</organism>
<protein>
    <recommendedName>
        <fullName evidence="3">F-box domain-containing protein</fullName>
    </recommendedName>
</protein>
<dbReference type="OrthoDB" id="722566at2759"/>